<dbReference type="InterPro" id="IPR007701">
    <property type="entry name" value="Interferon-rel_develop_reg_N"/>
</dbReference>
<organism evidence="4 5">
    <name type="scientific">Elysia marginata</name>
    <dbReference type="NCBI Taxonomy" id="1093978"/>
    <lineage>
        <taxon>Eukaryota</taxon>
        <taxon>Metazoa</taxon>
        <taxon>Spiralia</taxon>
        <taxon>Lophotrochozoa</taxon>
        <taxon>Mollusca</taxon>
        <taxon>Gastropoda</taxon>
        <taxon>Heterobranchia</taxon>
        <taxon>Euthyneura</taxon>
        <taxon>Panpulmonata</taxon>
        <taxon>Sacoglossa</taxon>
        <taxon>Placobranchoidea</taxon>
        <taxon>Plakobranchidae</taxon>
        <taxon>Elysia</taxon>
    </lineage>
</organism>
<dbReference type="InterPro" id="IPR006921">
    <property type="entry name" value="Interferon-rel_develop_reg_C"/>
</dbReference>
<evidence type="ECO:0000313" key="4">
    <source>
        <dbReference type="EMBL" id="GFS03567.1"/>
    </source>
</evidence>
<dbReference type="PANTHER" id="PTHR12354">
    <property type="entry name" value="INTERFERON-RELATED DEVELOPMENTAL REGULATOR"/>
    <property type="match status" value="1"/>
</dbReference>
<dbReference type="Gene3D" id="1.25.10.10">
    <property type="entry name" value="Leucine-rich Repeat Variant"/>
    <property type="match status" value="1"/>
</dbReference>
<accession>A0AAV4I3H0</accession>
<dbReference type="InterPro" id="IPR011989">
    <property type="entry name" value="ARM-like"/>
</dbReference>
<dbReference type="EMBL" id="BMAT01009300">
    <property type="protein sequence ID" value="GFS03567.1"/>
    <property type="molecule type" value="Genomic_DNA"/>
</dbReference>
<evidence type="ECO:0000259" key="3">
    <source>
        <dbReference type="Pfam" id="PF05004"/>
    </source>
</evidence>
<dbReference type="Proteomes" id="UP000762676">
    <property type="component" value="Unassembled WGS sequence"/>
</dbReference>
<feature type="domain" description="Interferon-related developmental regulator N-terminal" evidence="3">
    <location>
        <begin position="56"/>
        <end position="332"/>
    </location>
</feature>
<protein>
    <submittedName>
        <fullName evidence="4">Interferon-related developmental regulator 1-like</fullName>
    </submittedName>
</protein>
<reference evidence="4 5" key="1">
    <citation type="journal article" date="2021" name="Elife">
        <title>Chloroplast acquisition without the gene transfer in kleptoplastic sea slugs, Plakobranchus ocellatus.</title>
        <authorList>
            <person name="Maeda T."/>
            <person name="Takahashi S."/>
            <person name="Yoshida T."/>
            <person name="Shimamura S."/>
            <person name="Takaki Y."/>
            <person name="Nagai Y."/>
            <person name="Toyoda A."/>
            <person name="Suzuki Y."/>
            <person name="Arimoto A."/>
            <person name="Ishii H."/>
            <person name="Satoh N."/>
            <person name="Nishiyama T."/>
            <person name="Hasebe M."/>
            <person name="Maruyama T."/>
            <person name="Minagawa J."/>
            <person name="Obokata J."/>
            <person name="Shigenobu S."/>
        </authorList>
    </citation>
    <scope>NUCLEOTIDE SEQUENCE [LARGE SCALE GENOMIC DNA]</scope>
</reference>
<dbReference type="Pfam" id="PF05004">
    <property type="entry name" value="IFRD"/>
    <property type="match status" value="1"/>
</dbReference>
<dbReference type="AlphaFoldDB" id="A0AAV4I3H0"/>
<name>A0AAV4I3H0_9GAST</name>
<dbReference type="InterPro" id="IPR016024">
    <property type="entry name" value="ARM-type_fold"/>
</dbReference>
<dbReference type="SUPFAM" id="SSF48371">
    <property type="entry name" value="ARM repeat"/>
    <property type="match status" value="1"/>
</dbReference>
<comment type="caution">
    <text evidence="4">The sequence shown here is derived from an EMBL/GenBank/DDBJ whole genome shotgun (WGS) entry which is preliminary data.</text>
</comment>
<evidence type="ECO:0000256" key="1">
    <source>
        <dbReference type="ARBA" id="ARBA00008828"/>
    </source>
</evidence>
<keyword evidence="5" id="KW-1185">Reference proteome</keyword>
<dbReference type="PANTHER" id="PTHR12354:SF1">
    <property type="entry name" value="INTERFERON-RELATED DEVELOPMENTAL REGULATOR 1"/>
    <property type="match status" value="1"/>
</dbReference>
<feature type="domain" description="Interferon-related developmental regulator C-terminal" evidence="2">
    <location>
        <begin position="379"/>
        <end position="430"/>
    </location>
</feature>
<proteinExistence type="inferred from homology"/>
<sequence>MPNKNSKKRSGRTNVNTSVFLPRFKNDDDDRIADIWVTQNLASDGASWPEPDPVTEDGAGDTTVKENFEDKFIECLDGTLQKSANTRITALQNIQRALQKKHVADFLWNRKETVTDNILRCLKKGKSNEQAVAAACLSLVALQLGPEAKSVLTSCQAYLTTLLDDNTVSVTTRGACALALSTLCFVCCDDYEEIKSVAKSLENIFSQGYGKGENSTSVSADENWLMGQALSAWCLLLTITTGCDVDTHVKNHLGPLQDLLRSSDVNLRMMAGEALALLFELARDNDEDFEDEENGEALCEVLKQLATDSAKHRAKKDRREQRSCFRDVHRFVVNAESPCEKVKVGKENLLELCTWSHKLQYDALCAVLMTGMSAHLKANPLLRDIFDLGVPGVDEYSHTNTLSKAQRRFVNAVASKRRTKLRGKNRDKRAVHANGF</sequence>
<gene>
    <name evidence="4" type="ORF">ElyMa_004635400</name>
</gene>
<dbReference type="InterPro" id="IPR039777">
    <property type="entry name" value="IFRD"/>
</dbReference>
<evidence type="ECO:0000313" key="5">
    <source>
        <dbReference type="Proteomes" id="UP000762676"/>
    </source>
</evidence>
<comment type="similarity">
    <text evidence="1">Belongs to the IFRD family.</text>
</comment>
<dbReference type="Pfam" id="PF04836">
    <property type="entry name" value="IFRD_C"/>
    <property type="match status" value="1"/>
</dbReference>
<evidence type="ECO:0000259" key="2">
    <source>
        <dbReference type="Pfam" id="PF04836"/>
    </source>
</evidence>